<reference evidence="5" key="1">
    <citation type="journal article" date="2012" name="Appl. Environ. Microbiol.">
        <title>Identification of the haloarchaeal phasin (PhaP) that functions in polyhydroxyalkanoate accumulation and granule formation in Haloferax mediterranei.</title>
        <authorList>
            <person name="Cai S."/>
            <person name="Cai L."/>
            <person name="Liu H."/>
            <person name="Liu X."/>
            <person name="Han J."/>
            <person name="Zhou J."/>
            <person name="Xiang H."/>
        </authorList>
    </citation>
    <scope>NUCLEOTIDE SEQUENCE</scope>
    <source>
        <strain evidence="5">CGMCC 1.2087</strain>
    </source>
</reference>
<keyword evidence="3" id="KW-0460">Magnesium</keyword>
<evidence type="ECO:0000313" key="5">
    <source>
        <dbReference type="EMBL" id="AFK21600.1"/>
    </source>
</evidence>
<feature type="domain" description="Nudix hydrolase" evidence="4">
    <location>
        <begin position="35"/>
        <end position="165"/>
    </location>
</feature>
<reference evidence="5 9" key="2">
    <citation type="journal article" date="2012" name="J. Bacteriol.">
        <title>Complete genome sequence of the metabolically versatile halophilic archaeon Haloferax mediterranei, a poly(3-hydroxybutyrate-co-3-hydroxyvalerate) producer.</title>
        <authorList>
            <person name="Han J."/>
            <person name="Zhang F."/>
            <person name="Hou J."/>
            <person name="Liu X."/>
            <person name="Li M."/>
            <person name="Liu H."/>
            <person name="Cai L."/>
            <person name="Zhang B."/>
            <person name="Chen Y."/>
            <person name="Zhou J."/>
            <person name="Hu S."/>
            <person name="Xiang H."/>
        </authorList>
    </citation>
    <scope>NUCLEOTIDE SEQUENCE [LARGE SCALE GENOMIC DNA]</scope>
    <source>
        <strain evidence="9">ATCC 33500 / DSM 1411 / JCM 8866 / NBRC 14739 / NCIMB 2177 / R-4</strain>
        <strain evidence="5">CGMCC 1.2087</strain>
        <plasmid evidence="9">pHM500</plasmid>
    </source>
</reference>
<evidence type="ECO:0000313" key="12">
    <source>
        <dbReference type="Proteomes" id="UP000299011"/>
    </source>
</evidence>
<keyword evidence="2 5" id="KW-0378">Hydrolase</keyword>
<dbReference type="AlphaFoldDB" id="I3RBJ0"/>
<proteinExistence type="predicted"/>
<dbReference type="EMBL" id="CP007554">
    <property type="protein sequence ID" value="AHZ24354.1"/>
    <property type="molecule type" value="Genomic_DNA"/>
</dbReference>
<dbReference type="PRINTS" id="PR00502">
    <property type="entry name" value="NUDIXFAMILY"/>
</dbReference>
<evidence type="ECO:0000313" key="10">
    <source>
        <dbReference type="Proteomes" id="UP000011603"/>
    </source>
</evidence>
<geneLocation type="plasmid" evidence="6 11">
    <name>HMPLAS1</name>
</geneLocation>
<evidence type="ECO:0000259" key="4">
    <source>
        <dbReference type="PROSITE" id="PS51462"/>
    </source>
</evidence>
<name>I3RBJ0_HALMT</name>
<evidence type="ECO:0000313" key="8">
    <source>
        <dbReference type="EMBL" id="QCQ76761.1"/>
    </source>
</evidence>
<dbReference type="HOGENOM" id="CLU_133600_0_0_2"/>
<dbReference type="Proteomes" id="UP000299011">
    <property type="component" value="Plasmid pHME505"/>
</dbReference>
<evidence type="ECO:0000256" key="2">
    <source>
        <dbReference type="ARBA" id="ARBA00022801"/>
    </source>
</evidence>
<reference evidence="5" key="5">
    <citation type="submission" date="2014-05" db="EMBL/GenBank/DDBJ databases">
        <authorList>
            <person name="Wang L."/>
            <person name="Yang H."/>
            <person name="Xiang H."/>
        </authorList>
    </citation>
    <scope>NUCLEOTIDE SEQUENCE</scope>
    <source>
        <strain evidence="5">CGMCC 1.2087</strain>
        <plasmid evidence="5">pHM500</plasmid>
    </source>
</reference>
<sequence>MSHPHEIAPEAPCVEQLLRLPKSRLELLQEWAIDGTGVAASARVRDSDGRIALVKTSWTDGWFLPGGAVEPNEIPAEAARREVREETGLDATIGSPLVVLDQRYLSENGDKEWFSALYVVYAAAAEGEIPDVSQLGVTDDEILAARWFDTLPEEFHDGELLRPYL</sequence>
<reference evidence="8 12" key="6">
    <citation type="submission" date="2019-04" db="EMBL/GenBank/DDBJ databases">
        <title>Methylomes of two halophilic Archaea, Haloarcula marismortui and Haloferax mediterranei.</title>
        <authorList>
            <person name="DasSarma S."/>
            <person name="DasSarma P."/>
            <person name="DasSarma S."/>
            <person name="Fomenkov A."/>
            <person name="Vincze T."/>
            <person name="Anton B.P."/>
            <person name="Roberts R.J."/>
        </authorList>
    </citation>
    <scope>NUCLEOTIDE SEQUENCE [LARGE SCALE GENOMIC DNA]</scope>
    <source>
        <strain evidence="8">ATCC 33500</strain>
        <strain evidence="12">ATCC 33500 / DSM 1411 / JCM 8866 / NBRC 14739 / NCIMB 2177 / R-4</strain>
        <plasmid evidence="8 12">pHME505</plasmid>
    </source>
</reference>
<dbReference type="KEGG" id="hme:HFX_6484"/>
<keyword evidence="5" id="KW-0614">Plasmid</keyword>
<accession>I3RBJ0</accession>
<dbReference type="RefSeq" id="WP_004060641.1">
    <property type="nucleotide sequence ID" value="NC_017944.1"/>
</dbReference>
<dbReference type="PANTHER" id="PTHR43046:SF12">
    <property type="entry name" value="GDP-MANNOSE MANNOSYL HYDROLASE"/>
    <property type="match status" value="1"/>
</dbReference>
<gene>
    <name evidence="5" type="ordered locus">HFX_6484</name>
    <name evidence="6" type="ORF">BM92_15630</name>
    <name evidence="7" type="ORF">C439_17243</name>
    <name evidence="8" type="ORF">E6P09_15570</name>
</gene>
<reference evidence="7 10" key="3">
    <citation type="journal article" date="2014" name="PLoS Genet.">
        <title>Phylogenetically driven sequencing of extremely halophilic archaea reveals strategies for static and dynamic osmo-response.</title>
        <authorList>
            <person name="Becker E.A."/>
            <person name="Seitzer P.M."/>
            <person name="Tritt A."/>
            <person name="Larsen D."/>
            <person name="Krusor M."/>
            <person name="Yao A.I."/>
            <person name="Wu D."/>
            <person name="Madern D."/>
            <person name="Eisen J.A."/>
            <person name="Darling A.E."/>
            <person name="Facciotti M.T."/>
        </authorList>
    </citation>
    <scope>NUCLEOTIDE SEQUENCE [LARGE SCALE GENOMIC DNA]</scope>
    <source>
        <strain evidence="7">ATCC 33500</strain>
        <strain evidence="10">ATCC 33500 / DSM 1411 / JCM 8866 / NBRC 14739 / NCIMB 2177 / R-4</strain>
    </source>
</reference>
<organism evidence="5 9">
    <name type="scientific">Haloferax mediterranei (strain ATCC 33500 / DSM 1411 / JCM 8866 / NBRC 14739 / NCIMB 2177 / R-4)</name>
    <name type="common">Halobacterium mediterranei</name>
    <dbReference type="NCBI Taxonomy" id="523841"/>
    <lineage>
        <taxon>Archaea</taxon>
        <taxon>Methanobacteriati</taxon>
        <taxon>Methanobacteriota</taxon>
        <taxon>Stenosarchaea group</taxon>
        <taxon>Halobacteria</taxon>
        <taxon>Halobacteriales</taxon>
        <taxon>Haloferacaceae</taxon>
        <taxon>Haloferax</taxon>
    </lineage>
</organism>
<dbReference type="InterPro" id="IPR000086">
    <property type="entry name" value="NUDIX_hydrolase_dom"/>
</dbReference>
<dbReference type="OrthoDB" id="40462at2157"/>
<dbReference type="PROSITE" id="PS00893">
    <property type="entry name" value="NUDIX_BOX"/>
    <property type="match status" value="1"/>
</dbReference>
<dbReference type="Gene3D" id="3.90.79.10">
    <property type="entry name" value="Nucleoside Triphosphate Pyrophosphohydrolase"/>
    <property type="match status" value="1"/>
</dbReference>
<dbReference type="InterPro" id="IPR015797">
    <property type="entry name" value="NUDIX_hydrolase-like_dom_sf"/>
</dbReference>
<reference evidence="6 11" key="4">
    <citation type="submission" date="2014-04" db="EMBL/GenBank/DDBJ databases">
        <title>Transcriptional profiles of Haloferax mediterranei on the basis of nitrogen availability.</title>
        <authorList>
            <person name="Bautista V."/>
        </authorList>
    </citation>
    <scope>NUCLEOTIDE SEQUENCE [LARGE SCALE GENOMIC DNA]</scope>
    <source>
        <strain evidence="6">ATCC 33500</strain>
        <strain evidence="11">ATCC 33500 / DSM 1411 / JCM 8866 / NBRC 14739 / NCIMB 2177 / R-4</strain>
        <plasmid evidence="6">HMPLAS1</plasmid>
        <plasmid evidence="11">Plasmid HMPLAS1</plasmid>
    </source>
</reference>
<dbReference type="PROSITE" id="PS51462">
    <property type="entry name" value="NUDIX"/>
    <property type="match status" value="1"/>
</dbReference>
<dbReference type="GeneID" id="40157865"/>
<dbReference type="GO" id="GO:0016787">
    <property type="term" value="F:hydrolase activity"/>
    <property type="evidence" value="ECO:0007669"/>
    <property type="project" value="UniProtKB-KW"/>
</dbReference>
<dbReference type="EMBL" id="AOLO01000015">
    <property type="protein sequence ID" value="ELZ97089.1"/>
    <property type="molecule type" value="Genomic_DNA"/>
</dbReference>
<protein>
    <submittedName>
        <fullName evidence="5">NUDIX hydrolase</fullName>
    </submittedName>
</protein>
<evidence type="ECO:0000313" key="11">
    <source>
        <dbReference type="Proteomes" id="UP000027075"/>
    </source>
</evidence>
<dbReference type="InterPro" id="IPR020084">
    <property type="entry name" value="NUDIX_hydrolase_CS"/>
</dbReference>
<dbReference type="SUPFAM" id="SSF55811">
    <property type="entry name" value="Nudix"/>
    <property type="match status" value="1"/>
</dbReference>
<dbReference type="Proteomes" id="UP000027075">
    <property type="component" value="Plasmid HMPLAS1"/>
</dbReference>
<evidence type="ECO:0000256" key="3">
    <source>
        <dbReference type="ARBA" id="ARBA00022842"/>
    </source>
</evidence>
<dbReference type="Proteomes" id="UP000006469">
    <property type="component" value="Plasmid pHM500"/>
</dbReference>
<dbReference type="InterPro" id="IPR020476">
    <property type="entry name" value="Nudix_hydrolase"/>
</dbReference>
<evidence type="ECO:0000313" key="7">
    <source>
        <dbReference type="EMBL" id="ELZ97089.1"/>
    </source>
</evidence>
<geneLocation type="plasmid" evidence="8 12">
    <name>pHME505</name>
</geneLocation>
<dbReference type="PANTHER" id="PTHR43046">
    <property type="entry name" value="GDP-MANNOSE MANNOSYL HYDROLASE"/>
    <property type="match status" value="1"/>
</dbReference>
<comment type="cofactor">
    <cofactor evidence="1">
        <name>Mg(2+)</name>
        <dbReference type="ChEBI" id="CHEBI:18420"/>
    </cofactor>
</comment>
<dbReference type="EMBL" id="CP039140">
    <property type="protein sequence ID" value="QCQ76761.1"/>
    <property type="molecule type" value="Genomic_DNA"/>
</dbReference>
<dbReference type="Pfam" id="PF00293">
    <property type="entry name" value="NUDIX"/>
    <property type="match status" value="1"/>
</dbReference>
<evidence type="ECO:0000313" key="6">
    <source>
        <dbReference type="EMBL" id="AHZ24354.1"/>
    </source>
</evidence>
<geneLocation type="plasmid" evidence="5 9">
    <name>pHM500</name>
</geneLocation>
<evidence type="ECO:0000313" key="9">
    <source>
        <dbReference type="Proteomes" id="UP000006469"/>
    </source>
</evidence>
<dbReference type="Proteomes" id="UP000011603">
    <property type="component" value="Unassembled WGS sequence"/>
</dbReference>
<dbReference type="EMBL" id="CP001871">
    <property type="protein sequence ID" value="AFK21600.1"/>
    <property type="molecule type" value="Genomic_DNA"/>
</dbReference>
<evidence type="ECO:0000256" key="1">
    <source>
        <dbReference type="ARBA" id="ARBA00001946"/>
    </source>
</evidence>
<keyword evidence="10" id="KW-1185">Reference proteome</keyword>